<dbReference type="Proteomes" id="UP000193963">
    <property type="component" value="Unassembled WGS sequence"/>
</dbReference>
<gene>
    <name evidence="1" type="ORF">PSM7751_02609</name>
</gene>
<dbReference type="AlphaFoldDB" id="A0A1X6ZK92"/>
<reference evidence="1 2" key="1">
    <citation type="submission" date="2017-03" db="EMBL/GenBank/DDBJ databases">
        <authorList>
            <person name="Afonso C.L."/>
            <person name="Miller P.J."/>
            <person name="Scott M.A."/>
            <person name="Spackman E."/>
            <person name="Goraichik I."/>
            <person name="Dimitrov K.M."/>
            <person name="Suarez D.L."/>
            <person name="Swayne D.E."/>
        </authorList>
    </citation>
    <scope>NUCLEOTIDE SEQUENCE [LARGE SCALE GENOMIC DNA]</scope>
    <source>
        <strain evidence="1 2">CECT 7751</strain>
    </source>
</reference>
<proteinExistence type="predicted"/>
<keyword evidence="2" id="KW-1185">Reference proteome</keyword>
<dbReference type="OrthoDB" id="9816011at2"/>
<name>A0A1X6ZK92_9RHOB</name>
<protein>
    <submittedName>
        <fullName evidence="1">Uncharacterized protein</fullName>
    </submittedName>
</protein>
<dbReference type="RefSeq" id="WP_157792154.1">
    <property type="nucleotide sequence ID" value="NZ_FWFN01000005.1"/>
</dbReference>
<sequence length="47" mass="5173">MAPETTLYPVEIRQVPDCHLAGLPHRGSYFDISGAYARLTSILQRGA</sequence>
<dbReference type="EMBL" id="FWFN01000005">
    <property type="protein sequence ID" value="SLN53956.1"/>
    <property type="molecule type" value="Genomic_DNA"/>
</dbReference>
<accession>A0A1X6ZK92</accession>
<evidence type="ECO:0000313" key="2">
    <source>
        <dbReference type="Proteomes" id="UP000193963"/>
    </source>
</evidence>
<evidence type="ECO:0000313" key="1">
    <source>
        <dbReference type="EMBL" id="SLN53956.1"/>
    </source>
</evidence>
<organism evidence="1 2">
    <name type="scientific">Pseudooceanicola marinus</name>
    <dbReference type="NCBI Taxonomy" id="396013"/>
    <lineage>
        <taxon>Bacteria</taxon>
        <taxon>Pseudomonadati</taxon>
        <taxon>Pseudomonadota</taxon>
        <taxon>Alphaproteobacteria</taxon>
        <taxon>Rhodobacterales</taxon>
        <taxon>Paracoccaceae</taxon>
        <taxon>Pseudooceanicola</taxon>
    </lineage>
</organism>